<evidence type="ECO:0000313" key="2">
    <source>
        <dbReference type="Proteomes" id="UP000258309"/>
    </source>
</evidence>
<dbReference type="AlphaFoldDB" id="A0A3E2HQR9"/>
<feature type="non-terminal residue" evidence="1">
    <location>
        <position position="1"/>
    </location>
</feature>
<evidence type="ECO:0000313" key="1">
    <source>
        <dbReference type="EMBL" id="RFU35708.1"/>
    </source>
</evidence>
<dbReference type="Proteomes" id="UP000258309">
    <property type="component" value="Unassembled WGS sequence"/>
</dbReference>
<organism evidence="1 2">
    <name type="scientific">Scytalidium lignicola</name>
    <name type="common">Hyphomycete</name>
    <dbReference type="NCBI Taxonomy" id="5539"/>
    <lineage>
        <taxon>Eukaryota</taxon>
        <taxon>Fungi</taxon>
        <taxon>Dikarya</taxon>
        <taxon>Ascomycota</taxon>
        <taxon>Pezizomycotina</taxon>
        <taxon>Leotiomycetes</taxon>
        <taxon>Leotiomycetes incertae sedis</taxon>
        <taxon>Scytalidium</taxon>
    </lineage>
</organism>
<gene>
    <name evidence="1" type="ORF">B7463_g539</name>
</gene>
<accession>A0A3E2HQR9</accession>
<protein>
    <submittedName>
        <fullName evidence="1">Uncharacterized protein</fullName>
    </submittedName>
</protein>
<keyword evidence="2" id="KW-1185">Reference proteome</keyword>
<proteinExistence type="predicted"/>
<reference evidence="1 2" key="1">
    <citation type="submission" date="2018-05" db="EMBL/GenBank/DDBJ databases">
        <title>Draft genome sequence of Scytalidium lignicola DSM 105466, a ubiquitous saprotrophic fungus.</title>
        <authorList>
            <person name="Buettner E."/>
            <person name="Gebauer A.M."/>
            <person name="Hofrichter M."/>
            <person name="Liers C."/>
            <person name="Kellner H."/>
        </authorList>
    </citation>
    <scope>NUCLEOTIDE SEQUENCE [LARGE SCALE GENOMIC DNA]</scope>
    <source>
        <strain evidence="1 2">DSM 105466</strain>
    </source>
</reference>
<dbReference type="STRING" id="5539.A0A3E2HQR9"/>
<comment type="caution">
    <text evidence="1">The sequence shown here is derived from an EMBL/GenBank/DDBJ whole genome shotgun (WGS) entry which is preliminary data.</text>
</comment>
<name>A0A3E2HQR9_SCYLI</name>
<sequence length="220" mass="25012">MSTSTTPLSSMSSTSTIAFKAVNDSVRLNGLVLILLVYSVYLCISELDIPALTVSQRAMTIKKAMEEISKIRAKRQVQDVINMHNNLDSRKYRPKWKLRRVIQAYKSTIVKPYLTLTEGIDGIKLPEPELGTTADEEHQEEPNKSTITVTLPPVPSVKRRRLLEKGVFEIANPQSMLNDICIFNTRFVDEIKNKETEKAFEKSRLVVQAYKDNEKKLVLT</sequence>
<dbReference type="OrthoDB" id="3563815at2759"/>
<feature type="non-terminal residue" evidence="1">
    <location>
        <position position="220"/>
    </location>
</feature>
<dbReference type="EMBL" id="NCSJ02000005">
    <property type="protein sequence ID" value="RFU35708.1"/>
    <property type="molecule type" value="Genomic_DNA"/>
</dbReference>